<dbReference type="InterPro" id="IPR012959">
    <property type="entry name" value="CPL_dom"/>
</dbReference>
<evidence type="ECO:0000256" key="4">
    <source>
        <dbReference type="SAM" id="MobiDB-lite"/>
    </source>
</evidence>
<feature type="compositionally biased region" description="Basic and acidic residues" evidence="4">
    <location>
        <begin position="93"/>
        <end position="103"/>
    </location>
</feature>
<dbReference type="GO" id="GO:0005730">
    <property type="term" value="C:nucleolus"/>
    <property type="evidence" value="ECO:0007669"/>
    <property type="project" value="TreeGrafter"/>
</dbReference>
<dbReference type="PANTHER" id="PTHR13389:SF0">
    <property type="entry name" value="PUMILIO HOMOLOG 3"/>
    <property type="match status" value="1"/>
</dbReference>
<feature type="compositionally biased region" description="Polar residues" evidence="4">
    <location>
        <begin position="24"/>
        <end position="34"/>
    </location>
</feature>
<gene>
    <name evidence="6" type="ORF">C1H76_3794</name>
</gene>
<accession>A0A4U7B514</accession>
<dbReference type="InterPro" id="IPR033133">
    <property type="entry name" value="PUM-HD"/>
</dbReference>
<dbReference type="InterPro" id="IPR040059">
    <property type="entry name" value="PUM3"/>
</dbReference>
<dbReference type="InterPro" id="IPR011989">
    <property type="entry name" value="ARM-like"/>
</dbReference>
<dbReference type="PROSITE" id="PS50303">
    <property type="entry name" value="PUM_HD"/>
    <property type="match status" value="1"/>
</dbReference>
<reference evidence="6 7" key="1">
    <citation type="submission" date="2018-02" db="EMBL/GenBank/DDBJ databases">
        <title>Draft genome sequences of Elsinoe sp., causing black scab on jojoba.</title>
        <authorList>
            <person name="Stodart B."/>
            <person name="Jeffress S."/>
            <person name="Ash G."/>
            <person name="Arun Chinnappa K."/>
        </authorList>
    </citation>
    <scope>NUCLEOTIDE SEQUENCE [LARGE SCALE GENOMIC DNA]</scope>
    <source>
        <strain evidence="6 7">Hillstone_2</strain>
    </source>
</reference>
<dbReference type="PANTHER" id="PTHR13389">
    <property type="entry name" value="PUMILIO HOMOLOG 3"/>
    <property type="match status" value="1"/>
</dbReference>
<evidence type="ECO:0000259" key="5">
    <source>
        <dbReference type="PROSITE" id="PS50303"/>
    </source>
</evidence>
<organism evidence="6 7">
    <name type="scientific">Elsinoe australis</name>
    <dbReference type="NCBI Taxonomy" id="40998"/>
    <lineage>
        <taxon>Eukaryota</taxon>
        <taxon>Fungi</taxon>
        <taxon>Dikarya</taxon>
        <taxon>Ascomycota</taxon>
        <taxon>Pezizomycotina</taxon>
        <taxon>Dothideomycetes</taxon>
        <taxon>Dothideomycetidae</taxon>
        <taxon>Myriangiales</taxon>
        <taxon>Elsinoaceae</taxon>
        <taxon>Elsinoe</taxon>
    </lineage>
</organism>
<name>A0A4U7B514_9PEZI</name>
<dbReference type="Gene3D" id="1.25.10.10">
    <property type="entry name" value="Leucine-rich Repeat Variant"/>
    <property type="match status" value="1"/>
</dbReference>
<evidence type="ECO:0000313" key="7">
    <source>
        <dbReference type="Proteomes" id="UP000308133"/>
    </source>
</evidence>
<dbReference type="AlphaFoldDB" id="A0A4U7B514"/>
<dbReference type="Pfam" id="PF08144">
    <property type="entry name" value="CPL"/>
    <property type="match status" value="1"/>
</dbReference>
<comment type="function">
    <text evidence="3">RNA-binding nucleolar protein required for pre-rRNA processing. Involved in production of 18S rRNA and assembly of small ribosomal subunit.</text>
</comment>
<evidence type="ECO:0000313" key="6">
    <source>
        <dbReference type="EMBL" id="TKX23856.1"/>
    </source>
</evidence>
<dbReference type="EMBL" id="PTQR01000050">
    <property type="protein sequence ID" value="TKX23856.1"/>
    <property type="molecule type" value="Genomic_DNA"/>
</dbReference>
<evidence type="ECO:0000256" key="3">
    <source>
        <dbReference type="ARBA" id="ARBA00024893"/>
    </source>
</evidence>
<feature type="region of interest" description="Disordered" evidence="4">
    <location>
        <begin position="1"/>
        <end position="122"/>
    </location>
</feature>
<sequence>MAGIKRRADAKVAPAAQHTKKQKIVSNKTSSSKPTVARPQEPASSEDDDADTAGSSSEGDPVAEEPTSASELEEVQDIKKSERSTTNGSKQSGKVDGDGKFKLDGSSAEAHAKQRALAKERKANKPNADLIGRSKKIWERLRRKSHVPLEERKELVAELYAIINGRVRDFVFKHDSVRVIQCALKYANKEQRLNITRELQADMRALAESKYGKFMVAKIVMEGDQEIRNLVVPEFYGHIRRLINHPEAAWIVDDIYRQVASSEQKAIMLREWYGAEFALDNKIKENALKKSDKPTAELKTILEKSPEKRKVIMQYLYQLINQLVQKKMTGFTMLHDAMYQYFINTTAGSEEANEFLENLKSDLDDPSGGGDLLKNLAFTKNGSKVVCLALAYGGAKDRKQILRVYRETIEPMAFDAHAYHVLLTALEVTDDTKMSAKSIFGELLFEDVKNEDERDERLIGVLTHRTGRIPLLYHLAGEAKWLVPTETAMLMAEIYKIRETTSKKAADTRRSELATYLSKPLLAIVGRRADELCTTIPGCQAVAEILLDSSASSEERSPAVTAVAAICAGDATGKEHMSHLPAAGKMLRSLCQGGKFDMETKQIAKPEQPVGFAKELYTVIKDQLVEWATGPSSFVVVAMIEGDELGDKKSDVLKTLKKGKKSIEKAAEGKDGKPNAGAKILLEKL</sequence>
<proteinExistence type="predicted"/>
<keyword evidence="2" id="KW-0694">RNA-binding</keyword>
<keyword evidence="1" id="KW-0677">Repeat</keyword>
<dbReference type="GO" id="GO:0006417">
    <property type="term" value="P:regulation of translation"/>
    <property type="evidence" value="ECO:0007669"/>
    <property type="project" value="TreeGrafter"/>
</dbReference>
<dbReference type="InterPro" id="IPR001313">
    <property type="entry name" value="Pumilio_RNA-bd_rpt"/>
</dbReference>
<feature type="compositionally biased region" description="Basic and acidic residues" evidence="4">
    <location>
        <begin position="1"/>
        <end position="10"/>
    </location>
</feature>
<protein>
    <submittedName>
        <fullName evidence="6">CPL (NUC119) domain-containing protein</fullName>
    </submittedName>
</protein>
<feature type="domain" description="PUM-HD" evidence="5">
    <location>
        <begin position="133"/>
        <end position="521"/>
    </location>
</feature>
<dbReference type="InterPro" id="IPR016024">
    <property type="entry name" value="ARM-type_fold"/>
</dbReference>
<evidence type="ECO:0000256" key="2">
    <source>
        <dbReference type="ARBA" id="ARBA00022884"/>
    </source>
</evidence>
<dbReference type="Proteomes" id="UP000308133">
    <property type="component" value="Unassembled WGS sequence"/>
</dbReference>
<evidence type="ECO:0000256" key="1">
    <source>
        <dbReference type="ARBA" id="ARBA00022737"/>
    </source>
</evidence>
<comment type="caution">
    <text evidence="6">The sequence shown here is derived from an EMBL/GenBank/DDBJ whole genome shotgun (WGS) entry which is preliminary data.</text>
</comment>
<dbReference type="SMART" id="SM00025">
    <property type="entry name" value="Pumilio"/>
    <property type="match status" value="5"/>
</dbReference>
<dbReference type="GO" id="GO:0003729">
    <property type="term" value="F:mRNA binding"/>
    <property type="evidence" value="ECO:0007669"/>
    <property type="project" value="TreeGrafter"/>
</dbReference>
<dbReference type="SUPFAM" id="SSF48371">
    <property type="entry name" value="ARM repeat"/>
    <property type="match status" value="1"/>
</dbReference>